<evidence type="ECO:0000256" key="2">
    <source>
        <dbReference type="ARBA" id="ARBA00022722"/>
    </source>
</evidence>
<sequence length="131" mass="14934">MIVVDSSVWIAYFRAMDTAATRFLRMSGQEHLIVVGDLVLLELLQGARDDHHARFIEARLRQFSIRPMVDADLAVAAARNYRLLREKGLTIRKTIDLIIGTYCIRNGYGLLHDDRDFSPMAQHLGLRIVTP</sequence>
<dbReference type="Proteomes" id="UP000245252">
    <property type="component" value="Unassembled WGS sequence"/>
</dbReference>
<dbReference type="HAMAP" id="MF_00265">
    <property type="entry name" value="VapC_Nob1"/>
    <property type="match status" value="1"/>
</dbReference>
<comment type="function">
    <text evidence="6">Toxic component of a toxin-antitoxin (TA) system. An RNase.</text>
</comment>
<dbReference type="CDD" id="cd18760">
    <property type="entry name" value="PIN_MtVapC3-like"/>
    <property type="match status" value="1"/>
</dbReference>
<dbReference type="AlphaFoldDB" id="A0A2U2DHQ2"/>
<evidence type="ECO:0000313" key="8">
    <source>
        <dbReference type="EMBL" id="PWE52829.1"/>
    </source>
</evidence>
<comment type="similarity">
    <text evidence="6">Belongs to the PINc/VapC protein family.</text>
</comment>
<keyword evidence="5 6" id="KW-0460">Magnesium</keyword>
<protein>
    <recommendedName>
        <fullName evidence="6">Ribonuclease VapC</fullName>
        <shortName evidence="6">RNase VapC</shortName>
        <ecNumber evidence="6">3.1.-.-</ecNumber>
    </recommendedName>
    <alternativeName>
        <fullName evidence="6">Toxin VapC</fullName>
    </alternativeName>
</protein>
<keyword evidence="2 6" id="KW-0540">Nuclease</keyword>
<proteinExistence type="inferred from homology"/>
<keyword evidence="3 6" id="KW-0479">Metal-binding</keyword>
<dbReference type="InterPro" id="IPR022907">
    <property type="entry name" value="VapC_family"/>
</dbReference>
<dbReference type="PANTHER" id="PTHR42740:SF1">
    <property type="entry name" value="RIBONUCLEASE VAPC3"/>
    <property type="match status" value="1"/>
</dbReference>
<dbReference type="GO" id="GO:0016787">
    <property type="term" value="F:hydrolase activity"/>
    <property type="evidence" value="ECO:0007669"/>
    <property type="project" value="UniProtKB-KW"/>
</dbReference>
<dbReference type="InterPro" id="IPR051749">
    <property type="entry name" value="PINc/VapC_TA_RNase"/>
</dbReference>
<dbReference type="GO" id="GO:0090729">
    <property type="term" value="F:toxin activity"/>
    <property type="evidence" value="ECO:0007669"/>
    <property type="project" value="UniProtKB-KW"/>
</dbReference>
<evidence type="ECO:0000256" key="5">
    <source>
        <dbReference type="ARBA" id="ARBA00022842"/>
    </source>
</evidence>
<feature type="binding site" evidence="6">
    <location>
        <position position="96"/>
    </location>
    <ligand>
        <name>Mg(2+)</name>
        <dbReference type="ChEBI" id="CHEBI:18420"/>
    </ligand>
</feature>
<comment type="cofactor">
    <cofactor evidence="6">
        <name>Mg(2+)</name>
        <dbReference type="ChEBI" id="CHEBI:18420"/>
    </cofactor>
</comment>
<comment type="caution">
    <text evidence="8">The sequence shown here is derived from an EMBL/GenBank/DDBJ whole genome shotgun (WGS) entry which is preliminary data.</text>
</comment>
<dbReference type="Gene3D" id="3.40.50.1010">
    <property type="entry name" value="5'-nuclease"/>
    <property type="match status" value="1"/>
</dbReference>
<dbReference type="GO" id="GO:0004540">
    <property type="term" value="F:RNA nuclease activity"/>
    <property type="evidence" value="ECO:0007669"/>
    <property type="project" value="InterPro"/>
</dbReference>
<keyword evidence="4 6" id="KW-0378">Hydrolase</keyword>
<evidence type="ECO:0000313" key="9">
    <source>
        <dbReference type="Proteomes" id="UP000245252"/>
    </source>
</evidence>
<dbReference type="InterPro" id="IPR002716">
    <property type="entry name" value="PIN_dom"/>
</dbReference>
<evidence type="ECO:0000256" key="1">
    <source>
        <dbReference type="ARBA" id="ARBA00022649"/>
    </source>
</evidence>
<name>A0A2U2DHQ2_9HYPH</name>
<reference evidence="8 9" key="1">
    <citation type="submission" date="2018-05" db="EMBL/GenBank/DDBJ databases">
        <title>The draft genome of strain NS-104.</title>
        <authorList>
            <person name="Hang P."/>
            <person name="Jiang J."/>
        </authorList>
    </citation>
    <scope>NUCLEOTIDE SEQUENCE [LARGE SCALE GENOMIC DNA]</scope>
    <source>
        <strain evidence="8 9">NS-104</strain>
    </source>
</reference>
<dbReference type="GO" id="GO:0000287">
    <property type="term" value="F:magnesium ion binding"/>
    <property type="evidence" value="ECO:0007669"/>
    <property type="project" value="UniProtKB-UniRule"/>
</dbReference>
<organism evidence="8 9">
    <name type="scientific">Metarhizobium album</name>
    <dbReference type="NCBI Taxonomy" id="2182425"/>
    <lineage>
        <taxon>Bacteria</taxon>
        <taxon>Pseudomonadati</taxon>
        <taxon>Pseudomonadota</taxon>
        <taxon>Alphaproteobacteria</taxon>
        <taxon>Hyphomicrobiales</taxon>
        <taxon>Rhizobiaceae</taxon>
        <taxon>Metarhizobium</taxon>
    </lineage>
</organism>
<dbReference type="PANTHER" id="PTHR42740">
    <property type="entry name" value="RIBONUCLEASE VAPC3"/>
    <property type="match status" value="1"/>
</dbReference>
<keyword evidence="9" id="KW-1185">Reference proteome</keyword>
<dbReference type="RefSeq" id="WP_109461729.1">
    <property type="nucleotide sequence ID" value="NZ_QFBC01000020.1"/>
</dbReference>
<dbReference type="EMBL" id="QFBC01000020">
    <property type="protein sequence ID" value="PWE52829.1"/>
    <property type="molecule type" value="Genomic_DNA"/>
</dbReference>
<keyword evidence="1 6" id="KW-1277">Toxin-antitoxin system</keyword>
<evidence type="ECO:0000256" key="6">
    <source>
        <dbReference type="HAMAP-Rule" id="MF_00265"/>
    </source>
</evidence>
<feature type="binding site" evidence="6">
    <location>
        <position position="5"/>
    </location>
    <ligand>
        <name>Mg(2+)</name>
        <dbReference type="ChEBI" id="CHEBI:18420"/>
    </ligand>
</feature>
<dbReference type="OrthoDB" id="9811788at2"/>
<evidence type="ECO:0000256" key="3">
    <source>
        <dbReference type="ARBA" id="ARBA00022723"/>
    </source>
</evidence>
<dbReference type="InterPro" id="IPR029060">
    <property type="entry name" value="PIN-like_dom_sf"/>
</dbReference>
<keyword evidence="6" id="KW-0800">Toxin</keyword>
<dbReference type="SUPFAM" id="SSF88723">
    <property type="entry name" value="PIN domain-like"/>
    <property type="match status" value="1"/>
</dbReference>
<feature type="domain" description="PIN" evidence="7">
    <location>
        <begin position="2"/>
        <end position="118"/>
    </location>
</feature>
<dbReference type="EC" id="3.1.-.-" evidence="6"/>
<dbReference type="Pfam" id="PF01850">
    <property type="entry name" value="PIN"/>
    <property type="match status" value="1"/>
</dbReference>
<accession>A0A2U2DHQ2</accession>
<evidence type="ECO:0000259" key="7">
    <source>
        <dbReference type="Pfam" id="PF01850"/>
    </source>
</evidence>
<gene>
    <name evidence="6" type="primary">vapC</name>
    <name evidence="8" type="ORF">DEM27_28960</name>
</gene>
<evidence type="ECO:0000256" key="4">
    <source>
        <dbReference type="ARBA" id="ARBA00022801"/>
    </source>
</evidence>